<sequence length="319" mass="37367">MAFCNLISRGWNQFFFKGFSGESLGLLRMYIGCGLLFFHTYQFATVLTLNPIGSRNYFLDPIWYFHLLGIQYHIPALSFIIYALLMTATVGMIMGKWTRTSILIVILCIFYLKGVRDSFSGDVHHRYIIPMQMLFLFLLSRCGEVHSRDSRHDTHPPLQEWEASWPIKMMQLYVALFYFWSVIAKVRVSGWEWFSGEGRIQEVLIKRSVRWGMTGEGELVKNSLSFELAQRPDLIQIFSHLVLAFELGFPLILFIKSVKLRAFFLTGVIIFHISSFILMDVNFLLIPFVYFIFFDLVPIHQWLQVHAWRLFKRRPSMAG</sequence>
<dbReference type="EMBL" id="CP116967">
    <property type="protein sequence ID" value="WNM56420.1"/>
    <property type="molecule type" value="Genomic_DNA"/>
</dbReference>
<evidence type="ECO:0008006" key="4">
    <source>
        <dbReference type="Google" id="ProtNLM"/>
    </source>
</evidence>
<gene>
    <name evidence="2" type="ORF">PP769_10535</name>
</gene>
<dbReference type="Proteomes" id="UP001302719">
    <property type="component" value="Chromosome"/>
</dbReference>
<feature type="transmembrane region" description="Helical" evidence="1">
    <location>
        <begin position="25"/>
        <end position="43"/>
    </location>
</feature>
<proteinExistence type="predicted"/>
<accession>A0AA96GAK7</accession>
<keyword evidence="1" id="KW-0472">Membrane</keyword>
<protein>
    <recommendedName>
        <fullName evidence="4">HTTM domain-containing protein</fullName>
    </recommendedName>
</protein>
<keyword evidence="1" id="KW-1133">Transmembrane helix</keyword>
<organism evidence="2 3">
    <name type="scientific">Candidatus Nitrospira allomarina</name>
    <dbReference type="NCBI Taxonomy" id="3020900"/>
    <lineage>
        <taxon>Bacteria</taxon>
        <taxon>Pseudomonadati</taxon>
        <taxon>Nitrospirota</taxon>
        <taxon>Nitrospiria</taxon>
        <taxon>Nitrospirales</taxon>
        <taxon>Nitrospiraceae</taxon>
        <taxon>Nitrospira</taxon>
    </lineage>
</organism>
<dbReference type="AlphaFoldDB" id="A0AA96GAK7"/>
<feature type="transmembrane region" description="Helical" evidence="1">
    <location>
        <begin position="234"/>
        <end position="255"/>
    </location>
</feature>
<feature type="transmembrane region" description="Helical" evidence="1">
    <location>
        <begin position="97"/>
        <end position="115"/>
    </location>
</feature>
<feature type="transmembrane region" description="Helical" evidence="1">
    <location>
        <begin position="285"/>
        <end position="303"/>
    </location>
</feature>
<evidence type="ECO:0000256" key="1">
    <source>
        <dbReference type="SAM" id="Phobius"/>
    </source>
</evidence>
<feature type="transmembrane region" description="Helical" evidence="1">
    <location>
        <begin position="63"/>
        <end position="85"/>
    </location>
</feature>
<feature type="transmembrane region" description="Helical" evidence="1">
    <location>
        <begin position="262"/>
        <end position="279"/>
    </location>
</feature>
<keyword evidence="1" id="KW-0812">Transmembrane</keyword>
<keyword evidence="3" id="KW-1185">Reference proteome</keyword>
<name>A0AA96GAK7_9BACT</name>
<dbReference type="KEGG" id="nall:PP769_10535"/>
<evidence type="ECO:0000313" key="3">
    <source>
        <dbReference type="Proteomes" id="UP001302719"/>
    </source>
</evidence>
<evidence type="ECO:0000313" key="2">
    <source>
        <dbReference type="EMBL" id="WNM56420.1"/>
    </source>
</evidence>
<dbReference type="RefSeq" id="WP_312640010.1">
    <property type="nucleotide sequence ID" value="NZ_CP116967.1"/>
</dbReference>
<reference evidence="2 3" key="1">
    <citation type="submission" date="2023-01" db="EMBL/GenBank/DDBJ databases">
        <title>Cultivation and genomic characterization of new, ubiquitous marine nitrite-oxidizing bacteria from the Nitrospirales.</title>
        <authorList>
            <person name="Mueller A.J."/>
            <person name="Daebeler A."/>
            <person name="Herbold C.W."/>
            <person name="Kirkegaard R.H."/>
            <person name="Daims H."/>
        </authorList>
    </citation>
    <scope>NUCLEOTIDE SEQUENCE [LARGE SCALE GENOMIC DNA]</scope>
    <source>
        <strain evidence="2 3">VA</strain>
    </source>
</reference>